<dbReference type="RefSeq" id="WP_055278667.1">
    <property type="nucleotide sequence ID" value="NZ_CABIXA010000005.1"/>
</dbReference>
<dbReference type="Gene3D" id="2.60.120.200">
    <property type="match status" value="1"/>
</dbReference>
<comment type="similarity">
    <text evidence="1">Belongs to the glycosyl hydrolase 16 family.</text>
</comment>
<dbReference type="InterPro" id="IPR000757">
    <property type="entry name" value="Beta-glucanase-like"/>
</dbReference>
<dbReference type="Proteomes" id="UP000095517">
    <property type="component" value="Unassembled WGS sequence"/>
</dbReference>
<dbReference type="GO" id="GO:0005975">
    <property type="term" value="P:carbohydrate metabolic process"/>
    <property type="evidence" value="ECO:0007669"/>
    <property type="project" value="InterPro"/>
</dbReference>
<dbReference type="EC" id="3.2.1.73" evidence="3"/>
<dbReference type="STRING" id="338188.ERS852397_01147"/>
<feature type="domain" description="GH16" evidence="2">
    <location>
        <begin position="37"/>
        <end position="279"/>
    </location>
</feature>
<dbReference type="InterPro" id="IPR050546">
    <property type="entry name" value="Glycosyl_Hydrlase_16"/>
</dbReference>
<keyword evidence="3" id="KW-0378">Hydrolase</keyword>
<dbReference type="InterPro" id="IPR013320">
    <property type="entry name" value="ConA-like_dom_sf"/>
</dbReference>
<proteinExistence type="inferred from homology"/>
<evidence type="ECO:0000259" key="2">
    <source>
        <dbReference type="PROSITE" id="PS51762"/>
    </source>
</evidence>
<dbReference type="Gene3D" id="2.60.120.260">
    <property type="entry name" value="Galactose-binding domain-like"/>
    <property type="match status" value="1"/>
</dbReference>
<keyword evidence="3" id="KW-0326">Glycosidase</keyword>
<organism evidence="3 4">
    <name type="scientific">Bacteroides finegoldii</name>
    <dbReference type="NCBI Taxonomy" id="338188"/>
    <lineage>
        <taxon>Bacteria</taxon>
        <taxon>Pseudomonadati</taxon>
        <taxon>Bacteroidota</taxon>
        <taxon>Bacteroidia</taxon>
        <taxon>Bacteroidales</taxon>
        <taxon>Bacteroidaceae</taxon>
        <taxon>Bacteroides</taxon>
    </lineage>
</organism>
<dbReference type="Pfam" id="PF00722">
    <property type="entry name" value="Glyco_hydro_16"/>
    <property type="match status" value="1"/>
</dbReference>
<evidence type="ECO:0000256" key="1">
    <source>
        <dbReference type="ARBA" id="ARBA00006865"/>
    </source>
</evidence>
<dbReference type="PROSITE" id="PS51762">
    <property type="entry name" value="GH16_2"/>
    <property type="match status" value="1"/>
</dbReference>
<evidence type="ECO:0000313" key="3">
    <source>
        <dbReference type="EMBL" id="CUN97877.1"/>
    </source>
</evidence>
<dbReference type="PANTHER" id="PTHR10963">
    <property type="entry name" value="GLYCOSYL HYDROLASE-RELATED"/>
    <property type="match status" value="1"/>
</dbReference>
<dbReference type="PROSITE" id="PS51257">
    <property type="entry name" value="PROKAR_LIPOPROTEIN"/>
    <property type="match status" value="1"/>
</dbReference>
<dbReference type="GO" id="GO:0042972">
    <property type="term" value="F:licheninase activity"/>
    <property type="evidence" value="ECO:0007669"/>
    <property type="project" value="UniProtKB-EC"/>
</dbReference>
<accession>A0A174BAS1</accession>
<evidence type="ECO:0000313" key="4">
    <source>
        <dbReference type="Proteomes" id="UP000095517"/>
    </source>
</evidence>
<dbReference type="SUPFAM" id="SSF49899">
    <property type="entry name" value="Concanavalin A-like lectins/glucanases"/>
    <property type="match status" value="1"/>
</dbReference>
<dbReference type="PANTHER" id="PTHR10963:SF55">
    <property type="entry name" value="GLYCOSIDE HYDROLASE FAMILY 16 PROTEIN"/>
    <property type="match status" value="1"/>
</dbReference>
<dbReference type="AlphaFoldDB" id="A0A174BAS1"/>
<reference evidence="3 4" key="1">
    <citation type="submission" date="2015-09" db="EMBL/GenBank/DDBJ databases">
        <authorList>
            <consortium name="Pathogen Informatics"/>
        </authorList>
    </citation>
    <scope>NUCLEOTIDE SEQUENCE [LARGE SCALE GENOMIC DNA]</scope>
    <source>
        <strain evidence="3 4">2789STDY5608840</strain>
    </source>
</reference>
<name>A0A174BAS1_9BACE</name>
<dbReference type="CDD" id="cd08023">
    <property type="entry name" value="GH16_laminarinase_like"/>
    <property type="match status" value="1"/>
</dbReference>
<protein>
    <submittedName>
        <fullName evidence="3">Putative endo-beta-galactosidase</fullName>
        <ecNumber evidence="3">3.2.1.73</ecNumber>
    </submittedName>
</protein>
<gene>
    <name evidence="3" type="primary">bglA_2</name>
    <name evidence="3" type="ORF">ERS852397_01147</name>
</gene>
<dbReference type="EMBL" id="CYZH01000005">
    <property type="protein sequence ID" value="CUN97877.1"/>
    <property type="molecule type" value="Genomic_DNA"/>
</dbReference>
<sequence length="506" mass="58047">MKQIIAFLVFWISFLSCQSEEINIYTQHVKEISKNKDGWNLVWSEEFEQESNIPNTKSWSLAAKEASPWNRYMSESYDQAYVKDGKLYLIAEKKDGEYKTGGVWTMDKVGFKYGKLEVCAKFTSFQGGWAAIWLMPQERQYPSVNNSYPGEIDIMEQVSMDKIAQHSVHTHYTLDLGYDKNPPRNGYGEYRDGEFNIYGIEWTAEKIIFTVNGEETFSYPNLHLPNESLMQQWPFDVPYYLILNYSVGGEDAWPGPIDDRGLPAHMEVEYVRYYEKENKGNDDDEEEEPSDNLIQNGNFEKNFAEDQQPGVFSADKTDQSGILNYLDRWFCRPDAPSCNMTIDKSEGANNSSRSLKYEATEIMDAEKVNLSYALQNVMEGRYTFSYYVKTNQDDTPFTLSIVVCETEDDIPLVLKENQKSIIFNPDGSQSLSPGPTWGLAATCDNKAGKGWIKYSVTVDIPENVLIRFVFKPCAYVGDINTHEIWGKGAWGGVIYWFDEFSLIPVE</sequence>